<dbReference type="GO" id="GO:0008236">
    <property type="term" value="F:serine-type peptidase activity"/>
    <property type="evidence" value="ECO:0007669"/>
    <property type="project" value="UniProtKB-KW"/>
</dbReference>
<dbReference type="GO" id="GO:0006508">
    <property type="term" value="P:proteolysis"/>
    <property type="evidence" value="ECO:0007669"/>
    <property type="project" value="UniProtKB-KW"/>
</dbReference>
<dbReference type="InterPro" id="IPR029062">
    <property type="entry name" value="Class_I_gatase-like"/>
</dbReference>
<dbReference type="Pfam" id="PF03575">
    <property type="entry name" value="Peptidase_S51"/>
    <property type="match status" value="1"/>
</dbReference>
<dbReference type="SUPFAM" id="SSF52317">
    <property type="entry name" value="Class I glutamine amidotransferase-like"/>
    <property type="match status" value="1"/>
</dbReference>
<evidence type="ECO:0000256" key="2">
    <source>
        <dbReference type="ARBA" id="ARBA00022670"/>
    </source>
</evidence>
<accession>A0A6J6MYW0</accession>
<reference evidence="5" key="1">
    <citation type="submission" date="2020-05" db="EMBL/GenBank/DDBJ databases">
        <authorList>
            <person name="Chiriac C."/>
            <person name="Salcher M."/>
            <person name="Ghai R."/>
            <person name="Kavagutti S V."/>
        </authorList>
    </citation>
    <scope>NUCLEOTIDE SEQUENCE</scope>
</reference>
<dbReference type="EMBL" id="CAEZWW010000123">
    <property type="protein sequence ID" value="CAB4677705.1"/>
    <property type="molecule type" value="Genomic_DNA"/>
</dbReference>
<keyword evidence="3" id="KW-0378">Hydrolase</keyword>
<gene>
    <name evidence="5" type="ORF">UFOPK2310_01020</name>
</gene>
<evidence type="ECO:0000256" key="1">
    <source>
        <dbReference type="ARBA" id="ARBA00006534"/>
    </source>
</evidence>
<comment type="similarity">
    <text evidence="1">Belongs to the peptidase S51 family.</text>
</comment>
<proteinExistence type="inferred from homology"/>
<dbReference type="AlphaFoldDB" id="A0A6J6MYW0"/>
<sequence>MTTKRILASSGGFVSTPGLWGVLRPGAIMLEALRLTGKDRPRVCLVLTASGDSPDYLASMYSALADAGCEVDHLALFTQPNRPVDEAIGRADVVWVGGGSVANLLALWALHGVDEVMRDAWDAGTILAGVSAGSICWHVGGPTDSFGPKLQVVTNGLGLLPYGNGVHYDSEVGRRPLLHDLVKAQTLPTSYATDDGVAILYEGVEPVAVISDKASAPESGPAAYRVELVGGQLIETRLAIGPISLS</sequence>
<evidence type="ECO:0000313" key="5">
    <source>
        <dbReference type="EMBL" id="CAB4677705.1"/>
    </source>
</evidence>
<dbReference type="Gene3D" id="3.40.50.880">
    <property type="match status" value="1"/>
</dbReference>
<evidence type="ECO:0000256" key="4">
    <source>
        <dbReference type="ARBA" id="ARBA00022825"/>
    </source>
</evidence>
<keyword evidence="2" id="KW-0645">Protease</keyword>
<name>A0A6J6MYW0_9ZZZZ</name>
<keyword evidence="4" id="KW-0720">Serine protease</keyword>
<dbReference type="CDD" id="cd03146">
    <property type="entry name" value="GAT1_Peptidase_E"/>
    <property type="match status" value="1"/>
</dbReference>
<dbReference type="PANTHER" id="PTHR20842">
    <property type="entry name" value="PROTEASE S51 ALPHA-ASPARTYL DIPEPTIDASE"/>
    <property type="match status" value="1"/>
</dbReference>
<evidence type="ECO:0000256" key="3">
    <source>
        <dbReference type="ARBA" id="ARBA00022801"/>
    </source>
</evidence>
<dbReference type="InterPro" id="IPR005320">
    <property type="entry name" value="Peptidase_S51"/>
</dbReference>
<organism evidence="5">
    <name type="scientific">freshwater metagenome</name>
    <dbReference type="NCBI Taxonomy" id="449393"/>
    <lineage>
        <taxon>unclassified sequences</taxon>
        <taxon>metagenomes</taxon>
        <taxon>ecological metagenomes</taxon>
    </lineage>
</organism>
<dbReference type="PANTHER" id="PTHR20842:SF0">
    <property type="entry name" value="ALPHA-ASPARTYL DIPEPTIDASE"/>
    <property type="match status" value="1"/>
</dbReference>
<protein>
    <submittedName>
        <fullName evidence="5">Unannotated protein</fullName>
    </submittedName>
</protein>